<evidence type="ECO:0000313" key="2">
    <source>
        <dbReference type="Proteomes" id="UP001597053"/>
    </source>
</evidence>
<evidence type="ECO:0008006" key="3">
    <source>
        <dbReference type="Google" id="ProtNLM"/>
    </source>
</evidence>
<sequence length="280" mass="30584">MRIGSTMDNRYDLRGLEPLDGSPFPVFVSAGGATRGRSVAQRAARTVAWLDQVVGMPETPPLFVVGPGQWDQVATIPLYGMPHVESDRIVVGQEPAPFWASVTGAIVPLLKPGGMRRLHQVYGDPIDLGTFADLLVSHELTHLAHGPAWPDGPVTFWLKELAANLGLQGYVAEVEPAEQTRLETVFEVTWAAAPEGHWPVRDLARMADSLDGDGSNYVWFEFGLQVLAKRLWQAAGATALQRVVQTLRGPMLDLPAVLGLLEELDPEVARAIRDWPRFAA</sequence>
<gene>
    <name evidence="1" type="ORF">ACFQZ8_10800</name>
</gene>
<comment type="caution">
    <text evidence="1">The sequence shown here is derived from an EMBL/GenBank/DDBJ whole genome shotgun (WGS) entry which is preliminary data.</text>
</comment>
<proteinExistence type="predicted"/>
<evidence type="ECO:0000313" key="1">
    <source>
        <dbReference type="EMBL" id="MFD0784396.1"/>
    </source>
</evidence>
<dbReference type="Proteomes" id="UP001597053">
    <property type="component" value="Unassembled WGS sequence"/>
</dbReference>
<protein>
    <recommendedName>
        <fullName evidence="3">Peptidase MA superfamily protein</fullName>
    </recommendedName>
</protein>
<keyword evidence="2" id="KW-1185">Reference proteome</keyword>
<name>A0ABW3A1V4_9ACTN</name>
<accession>A0ABW3A1V4</accession>
<reference evidence="2" key="1">
    <citation type="journal article" date="2019" name="Int. J. Syst. Evol. Microbiol.">
        <title>The Global Catalogue of Microorganisms (GCM) 10K type strain sequencing project: providing services to taxonomists for standard genome sequencing and annotation.</title>
        <authorList>
            <consortium name="The Broad Institute Genomics Platform"/>
            <consortium name="The Broad Institute Genome Sequencing Center for Infectious Disease"/>
            <person name="Wu L."/>
            <person name="Ma J."/>
        </authorList>
    </citation>
    <scope>NUCLEOTIDE SEQUENCE [LARGE SCALE GENOMIC DNA]</scope>
    <source>
        <strain evidence="2">JCM 32148</strain>
    </source>
</reference>
<organism evidence="1 2">
    <name type="scientific">Micromonospora azadirachtae</name>
    <dbReference type="NCBI Taxonomy" id="1970735"/>
    <lineage>
        <taxon>Bacteria</taxon>
        <taxon>Bacillati</taxon>
        <taxon>Actinomycetota</taxon>
        <taxon>Actinomycetes</taxon>
        <taxon>Micromonosporales</taxon>
        <taxon>Micromonosporaceae</taxon>
        <taxon>Micromonospora</taxon>
    </lineage>
</organism>
<dbReference type="EMBL" id="JBHTHM010000405">
    <property type="protein sequence ID" value="MFD0784396.1"/>
    <property type="molecule type" value="Genomic_DNA"/>
</dbReference>